<dbReference type="PANTHER" id="PTHR11709:SF361">
    <property type="entry name" value="IRON TRANSPORT MULTICOPPER OXIDASE FET3"/>
    <property type="match status" value="1"/>
</dbReference>
<accession>A0A507B7G6</accession>
<dbReference type="SUPFAM" id="SSF49503">
    <property type="entry name" value="Cupredoxins"/>
    <property type="match status" value="3"/>
</dbReference>
<dbReference type="OrthoDB" id="2121828at2759"/>
<dbReference type="InterPro" id="IPR011707">
    <property type="entry name" value="Cu-oxidase-like_N"/>
</dbReference>
<dbReference type="RefSeq" id="XP_030997438.1">
    <property type="nucleotide sequence ID" value="XM_031140679.1"/>
</dbReference>
<dbReference type="GO" id="GO:0033573">
    <property type="term" value="C:high-affinity iron permease complex"/>
    <property type="evidence" value="ECO:0007669"/>
    <property type="project" value="TreeGrafter"/>
</dbReference>
<keyword evidence="2" id="KW-0479">Metal-binding</keyword>
<dbReference type="InterPro" id="IPR033138">
    <property type="entry name" value="Cu_oxidase_CS"/>
</dbReference>
<dbReference type="GO" id="GO:0005507">
    <property type="term" value="F:copper ion binding"/>
    <property type="evidence" value="ECO:0007669"/>
    <property type="project" value="InterPro"/>
</dbReference>
<keyword evidence="5" id="KW-0186">Copper</keyword>
<dbReference type="CDD" id="cd13851">
    <property type="entry name" value="CuRO_1_Fet3p"/>
    <property type="match status" value="1"/>
</dbReference>
<proteinExistence type="inferred from homology"/>
<evidence type="ECO:0000256" key="4">
    <source>
        <dbReference type="ARBA" id="ARBA00023002"/>
    </source>
</evidence>
<comment type="similarity">
    <text evidence="1">Belongs to the multicopper oxidase family.</text>
</comment>
<dbReference type="AlphaFoldDB" id="A0A507B7G6"/>
<dbReference type="GO" id="GO:0010106">
    <property type="term" value="P:cellular response to iron ion starvation"/>
    <property type="evidence" value="ECO:0007669"/>
    <property type="project" value="TreeGrafter"/>
</dbReference>
<dbReference type="CDD" id="cd13877">
    <property type="entry name" value="CuRO_2_Fet3p_like"/>
    <property type="match status" value="1"/>
</dbReference>
<feature type="chain" id="PRO_5021432300" description="Laccase" evidence="6">
    <location>
        <begin position="19"/>
        <end position="561"/>
    </location>
</feature>
<sequence>MRLLTNPFLLLAAACVKAGTVTYQWEVSWVNAAPDGFSRPVIGVNGAWPCPTIEATVGDTVVVQLTNKLGNQTTGIHFHGINQVNTDYMDGPSGVTQCPVPPGSSITYSFTVDAPGTYWYHSHNMGQYPDGFRGPMIVHDPVDPYKGQYDEEVILTVSDWYHSQSLDLVRKMLSPNNTQFQPPIPNGIIVNEGRSGRINFVKGKTYRVRIISFAALGSAMIHFDSHTMRVIMNDASYVQKTDTYQLRVSPAQRYDVLISAIDRDRRNYPFLVSLDINRDFANDATLRWPYNFTGYLAMDPAGDFTQKDVVTKWRPADDSRFSPLVPEPPIGPVTKTVKLDFTFCIDANGIPRACFNGQPMVPQKVPTLYSVATTGNDNTNPLVYGAVNPFIFKMGDIVEVALNNIDAAIHPFHLHGHQFQVLDRPASGAGRWSGRSTSSTGSVPRRDTVSVNANSYVVIRFKVDWPGVYLFHCHIEWHVEMGLTATFIEAPEQLRGIQFPQDHLDNCRKMNIPYQGNAAGNTQNPLDQSGMQTVPDTTYNGAMYTPASTPRLRSRIVRKSL</sequence>
<comment type="caution">
    <text evidence="10">The sequence shown here is derived from an EMBL/GenBank/DDBJ whole genome shotgun (WGS) entry which is preliminary data.</text>
</comment>
<keyword evidence="4" id="KW-0560">Oxidoreductase</keyword>
<dbReference type="Proteomes" id="UP000319257">
    <property type="component" value="Unassembled WGS sequence"/>
</dbReference>
<feature type="signal peptide" evidence="6">
    <location>
        <begin position="1"/>
        <end position="18"/>
    </location>
</feature>
<evidence type="ECO:0000256" key="1">
    <source>
        <dbReference type="ARBA" id="ARBA00010609"/>
    </source>
</evidence>
<dbReference type="InterPro" id="IPR011706">
    <property type="entry name" value="Cu-oxidase_C"/>
</dbReference>
<dbReference type="FunFam" id="2.60.40.420:FF:000071">
    <property type="entry name" value="Conidial pigment biosynthesis oxidase Abr1/brown 1"/>
    <property type="match status" value="1"/>
</dbReference>
<evidence type="ECO:0000256" key="3">
    <source>
        <dbReference type="ARBA" id="ARBA00022729"/>
    </source>
</evidence>
<evidence type="ECO:0000313" key="10">
    <source>
        <dbReference type="EMBL" id="TPX15727.1"/>
    </source>
</evidence>
<feature type="domain" description="Plastocyanin-like" evidence="8">
    <location>
        <begin position="361"/>
        <end position="492"/>
    </location>
</feature>
<gene>
    <name evidence="10" type="ORF">E0L32_000061</name>
</gene>
<dbReference type="PROSITE" id="PS51257">
    <property type="entry name" value="PROKAR_LIPOPROTEIN"/>
    <property type="match status" value="1"/>
</dbReference>
<name>A0A507B7G6_9PEZI</name>
<evidence type="ECO:0000256" key="6">
    <source>
        <dbReference type="SAM" id="SignalP"/>
    </source>
</evidence>
<protein>
    <recommendedName>
        <fullName evidence="12">Laccase</fullName>
    </recommendedName>
</protein>
<feature type="domain" description="Plastocyanin-like" evidence="9">
    <location>
        <begin position="27"/>
        <end position="141"/>
    </location>
</feature>
<dbReference type="InterPro" id="IPR002355">
    <property type="entry name" value="Cu_oxidase_Cu_BS"/>
</dbReference>
<dbReference type="InterPro" id="IPR001117">
    <property type="entry name" value="Cu-oxidase_2nd"/>
</dbReference>
<dbReference type="InParanoid" id="A0A507B7G6"/>
<keyword evidence="11" id="KW-1185">Reference proteome</keyword>
<dbReference type="Pfam" id="PF07732">
    <property type="entry name" value="Cu-oxidase_3"/>
    <property type="match status" value="1"/>
</dbReference>
<dbReference type="EMBL" id="SKBQ01000001">
    <property type="protein sequence ID" value="TPX15727.1"/>
    <property type="molecule type" value="Genomic_DNA"/>
</dbReference>
<evidence type="ECO:0000313" key="11">
    <source>
        <dbReference type="Proteomes" id="UP000319257"/>
    </source>
</evidence>
<evidence type="ECO:0000259" key="8">
    <source>
        <dbReference type="Pfam" id="PF07731"/>
    </source>
</evidence>
<organism evidence="10 11">
    <name type="scientific">Thyridium curvatum</name>
    <dbReference type="NCBI Taxonomy" id="1093900"/>
    <lineage>
        <taxon>Eukaryota</taxon>
        <taxon>Fungi</taxon>
        <taxon>Dikarya</taxon>
        <taxon>Ascomycota</taxon>
        <taxon>Pezizomycotina</taxon>
        <taxon>Sordariomycetes</taxon>
        <taxon>Sordariomycetidae</taxon>
        <taxon>Thyridiales</taxon>
        <taxon>Thyridiaceae</taxon>
        <taxon>Thyridium</taxon>
    </lineage>
</organism>
<dbReference type="PANTHER" id="PTHR11709">
    <property type="entry name" value="MULTI-COPPER OXIDASE"/>
    <property type="match status" value="1"/>
</dbReference>
<dbReference type="PROSITE" id="PS00080">
    <property type="entry name" value="MULTICOPPER_OXIDASE2"/>
    <property type="match status" value="1"/>
</dbReference>
<feature type="domain" description="Plastocyanin-like" evidence="7">
    <location>
        <begin position="151"/>
        <end position="282"/>
    </location>
</feature>
<evidence type="ECO:0000256" key="2">
    <source>
        <dbReference type="ARBA" id="ARBA00022723"/>
    </source>
</evidence>
<evidence type="ECO:0000259" key="9">
    <source>
        <dbReference type="Pfam" id="PF07732"/>
    </source>
</evidence>
<reference evidence="10 11" key="1">
    <citation type="submission" date="2019-06" db="EMBL/GenBank/DDBJ databases">
        <title>Draft genome sequence of the filamentous fungus Phialemoniopsis curvata isolated from diesel fuel.</title>
        <authorList>
            <person name="Varaljay V.A."/>
            <person name="Lyon W.J."/>
            <person name="Crouch A.L."/>
            <person name="Drake C.E."/>
            <person name="Hollomon J.M."/>
            <person name="Nadeau L.J."/>
            <person name="Nunn H.S."/>
            <person name="Stevenson B.S."/>
            <person name="Bojanowski C.L."/>
            <person name="Crookes-Goodson W.J."/>
        </authorList>
    </citation>
    <scope>NUCLEOTIDE SEQUENCE [LARGE SCALE GENOMIC DNA]</scope>
    <source>
        <strain evidence="10 11">D216</strain>
    </source>
</reference>
<dbReference type="InterPro" id="IPR045087">
    <property type="entry name" value="Cu-oxidase_fam"/>
</dbReference>
<keyword evidence="3 6" id="KW-0732">Signal</keyword>
<dbReference type="GO" id="GO:0033215">
    <property type="term" value="P:reductive iron assimilation"/>
    <property type="evidence" value="ECO:0007669"/>
    <property type="project" value="TreeGrafter"/>
</dbReference>
<dbReference type="GO" id="GO:0004322">
    <property type="term" value="F:ferroxidase activity"/>
    <property type="evidence" value="ECO:0007669"/>
    <property type="project" value="TreeGrafter"/>
</dbReference>
<dbReference type="InterPro" id="IPR008972">
    <property type="entry name" value="Cupredoxin"/>
</dbReference>
<dbReference type="Pfam" id="PF07731">
    <property type="entry name" value="Cu-oxidase_2"/>
    <property type="match status" value="1"/>
</dbReference>
<evidence type="ECO:0000256" key="5">
    <source>
        <dbReference type="ARBA" id="ARBA00023008"/>
    </source>
</evidence>
<dbReference type="PROSITE" id="PS00079">
    <property type="entry name" value="MULTICOPPER_OXIDASE1"/>
    <property type="match status" value="1"/>
</dbReference>
<dbReference type="Gene3D" id="2.60.40.420">
    <property type="entry name" value="Cupredoxins - blue copper proteins"/>
    <property type="match status" value="3"/>
</dbReference>
<dbReference type="Pfam" id="PF00394">
    <property type="entry name" value="Cu-oxidase"/>
    <property type="match status" value="1"/>
</dbReference>
<dbReference type="InterPro" id="IPR044130">
    <property type="entry name" value="CuRO_2_Fet3-like"/>
</dbReference>
<evidence type="ECO:0000259" key="7">
    <source>
        <dbReference type="Pfam" id="PF00394"/>
    </source>
</evidence>
<evidence type="ECO:0008006" key="12">
    <source>
        <dbReference type="Google" id="ProtNLM"/>
    </source>
</evidence>
<dbReference type="STRING" id="1093900.A0A507B7G6"/>
<dbReference type="GeneID" id="41967508"/>